<proteinExistence type="predicted"/>
<dbReference type="EMBL" id="JAHLQT010022185">
    <property type="protein sequence ID" value="KAG7166720.1"/>
    <property type="molecule type" value="Genomic_DNA"/>
</dbReference>
<feature type="compositionally biased region" description="Polar residues" evidence="1">
    <location>
        <begin position="43"/>
        <end position="92"/>
    </location>
</feature>
<protein>
    <submittedName>
        <fullName evidence="2">Uncharacterized protein</fullName>
    </submittedName>
</protein>
<feature type="compositionally biased region" description="Low complexity" evidence="1">
    <location>
        <begin position="101"/>
        <end position="113"/>
    </location>
</feature>
<keyword evidence="3" id="KW-1185">Reference proteome</keyword>
<reference evidence="2" key="1">
    <citation type="journal article" date="2021" name="Sci. Adv.">
        <title>The American lobster genome reveals insights on longevity, neural, and immune adaptations.</title>
        <authorList>
            <person name="Polinski J.M."/>
            <person name="Zimin A.V."/>
            <person name="Clark K.F."/>
            <person name="Kohn A.B."/>
            <person name="Sadowski N."/>
            <person name="Timp W."/>
            <person name="Ptitsyn A."/>
            <person name="Khanna P."/>
            <person name="Romanova D.Y."/>
            <person name="Williams P."/>
            <person name="Greenwood S.J."/>
            <person name="Moroz L.L."/>
            <person name="Walt D.R."/>
            <person name="Bodnar A.G."/>
        </authorList>
    </citation>
    <scope>NUCLEOTIDE SEQUENCE</scope>
    <source>
        <strain evidence="2">GMGI-L3</strain>
    </source>
</reference>
<name>A0A8J5K404_HOMAM</name>
<dbReference type="Proteomes" id="UP000747542">
    <property type="component" value="Unassembled WGS sequence"/>
</dbReference>
<sequence>MFRPVQEKEDSITIVLNEDKQEHDITVPIVHLEPETSVPPNIHETSSSRTYEVERCSSSNTRISVAATTEQRNRSHTPSATADDNQTRSTVTGDRPDELGSSPIPSTSHSTIRSDSRPQTTSGRKDEHFIPEMLHVQSQMRDSLVELVNSVHEGATQISSNMVKLVTKNKCIASALQTIAKAVQSKNPTP</sequence>
<dbReference type="AlphaFoldDB" id="A0A8J5K404"/>
<feature type="region of interest" description="Disordered" evidence="1">
    <location>
        <begin position="30"/>
        <end position="127"/>
    </location>
</feature>
<evidence type="ECO:0000313" key="2">
    <source>
        <dbReference type="EMBL" id="KAG7166720.1"/>
    </source>
</evidence>
<organism evidence="2 3">
    <name type="scientific">Homarus americanus</name>
    <name type="common">American lobster</name>
    <dbReference type="NCBI Taxonomy" id="6706"/>
    <lineage>
        <taxon>Eukaryota</taxon>
        <taxon>Metazoa</taxon>
        <taxon>Ecdysozoa</taxon>
        <taxon>Arthropoda</taxon>
        <taxon>Crustacea</taxon>
        <taxon>Multicrustacea</taxon>
        <taxon>Malacostraca</taxon>
        <taxon>Eumalacostraca</taxon>
        <taxon>Eucarida</taxon>
        <taxon>Decapoda</taxon>
        <taxon>Pleocyemata</taxon>
        <taxon>Astacidea</taxon>
        <taxon>Nephropoidea</taxon>
        <taxon>Nephropidae</taxon>
        <taxon>Homarus</taxon>
    </lineage>
</organism>
<evidence type="ECO:0000313" key="3">
    <source>
        <dbReference type="Proteomes" id="UP000747542"/>
    </source>
</evidence>
<comment type="caution">
    <text evidence="2">The sequence shown here is derived from an EMBL/GenBank/DDBJ whole genome shotgun (WGS) entry which is preliminary data.</text>
</comment>
<accession>A0A8J5K404</accession>
<evidence type="ECO:0000256" key="1">
    <source>
        <dbReference type="SAM" id="MobiDB-lite"/>
    </source>
</evidence>
<gene>
    <name evidence="2" type="ORF">Hamer_G010365</name>
</gene>